<evidence type="ECO:0000313" key="3">
    <source>
        <dbReference type="EMBL" id="JAT67951.1"/>
    </source>
</evidence>
<organism evidence="3">
    <name type="scientific">Auxenochlorella protothecoides</name>
    <name type="common">Green microalga</name>
    <name type="synonym">Chlorella protothecoides</name>
    <dbReference type="NCBI Taxonomy" id="3075"/>
    <lineage>
        <taxon>Eukaryota</taxon>
        <taxon>Viridiplantae</taxon>
        <taxon>Chlorophyta</taxon>
        <taxon>core chlorophytes</taxon>
        <taxon>Trebouxiophyceae</taxon>
        <taxon>Chlorellales</taxon>
        <taxon>Chlorellaceae</taxon>
        <taxon>Auxenochlorella</taxon>
    </lineage>
</organism>
<evidence type="ECO:0000313" key="4">
    <source>
        <dbReference type="EMBL" id="JAT71845.1"/>
    </source>
</evidence>
<dbReference type="EMBL" id="GDKF01010671">
    <property type="protein sequence ID" value="JAT67951.1"/>
    <property type="molecule type" value="Transcribed_RNA"/>
</dbReference>
<dbReference type="EMBL" id="GDKF01003558">
    <property type="protein sequence ID" value="JAT75064.1"/>
    <property type="molecule type" value="Transcribed_RNA"/>
</dbReference>
<evidence type="ECO:0000313" key="5">
    <source>
        <dbReference type="EMBL" id="JAT72039.1"/>
    </source>
</evidence>
<dbReference type="EMBL" id="GDKF01006777">
    <property type="protein sequence ID" value="JAT71845.1"/>
    <property type="molecule type" value="Transcribed_RNA"/>
</dbReference>
<evidence type="ECO:0008006" key="7">
    <source>
        <dbReference type="Google" id="ProtNLM"/>
    </source>
</evidence>
<keyword evidence="1" id="KW-0175">Coiled coil</keyword>
<name>A0A1D1ZM86_AUXPR</name>
<evidence type="ECO:0000256" key="2">
    <source>
        <dbReference type="SAM" id="MobiDB-lite"/>
    </source>
</evidence>
<evidence type="ECO:0000256" key="1">
    <source>
        <dbReference type="SAM" id="Coils"/>
    </source>
</evidence>
<feature type="coiled-coil region" evidence="1">
    <location>
        <begin position="112"/>
        <end position="139"/>
    </location>
</feature>
<protein>
    <recommendedName>
        <fullName evidence="7">BZIP domain-containing protein</fullName>
    </recommendedName>
</protein>
<dbReference type="EMBL" id="GDKF01006583">
    <property type="protein sequence ID" value="JAT72039.1"/>
    <property type="molecule type" value="Transcribed_RNA"/>
</dbReference>
<accession>A0A1D1ZM86</accession>
<feature type="compositionally biased region" description="Basic and acidic residues" evidence="2">
    <location>
        <begin position="47"/>
        <end position="58"/>
    </location>
</feature>
<gene>
    <name evidence="3" type="ORF">g.79251</name>
    <name evidence="6" type="ORF">g.79475</name>
    <name evidence="4" type="ORF">g.80322</name>
    <name evidence="5" type="ORF">g.80625</name>
</gene>
<reference evidence="3" key="1">
    <citation type="submission" date="2015-08" db="EMBL/GenBank/DDBJ databases">
        <authorList>
            <person name="Babu N.S."/>
            <person name="Beckwith C.J."/>
            <person name="Beseler K.G."/>
            <person name="Brison A."/>
            <person name="Carone J.V."/>
            <person name="Caskin T.P."/>
            <person name="Diamond M."/>
            <person name="Durham M.E."/>
            <person name="Foxe J.M."/>
            <person name="Go M."/>
            <person name="Henderson B.A."/>
            <person name="Jones I.B."/>
            <person name="McGettigan J.A."/>
            <person name="Micheletti S.J."/>
            <person name="Nasrallah M.E."/>
            <person name="Ortiz D."/>
            <person name="Piller C.R."/>
            <person name="Privatt S.R."/>
            <person name="Schneider S.L."/>
            <person name="Sharp S."/>
            <person name="Smith T.C."/>
            <person name="Stanton J.D."/>
            <person name="Ullery H.E."/>
            <person name="Wilson R.J."/>
            <person name="Serrano M.G."/>
            <person name="Buck G."/>
            <person name="Lee V."/>
            <person name="Wang Y."/>
            <person name="Carvalho R."/>
            <person name="Voegtly L."/>
            <person name="Shi R."/>
            <person name="Duckworth R."/>
            <person name="Johnson A."/>
            <person name="Loviza R."/>
            <person name="Walstead R."/>
            <person name="Shah Z."/>
            <person name="Kiflezghi M."/>
            <person name="Wade K."/>
            <person name="Ball S.L."/>
            <person name="Bradley K.W."/>
            <person name="Asai D.J."/>
            <person name="Bowman C.A."/>
            <person name="Russell D.A."/>
            <person name="Pope W.H."/>
            <person name="Jacobs-Sera D."/>
            <person name="Hendrix R.W."/>
            <person name="Hatfull G.F."/>
        </authorList>
    </citation>
    <scope>NUCLEOTIDE SEQUENCE</scope>
</reference>
<dbReference type="AlphaFoldDB" id="A0A1D1ZM86"/>
<sequence>MHAIPLDPWAGFGPTRLIQDDLQDLLACDAPEIAAVRPSSGSEYSWEDVHSDPFHSRNLDPSPIGTPAHQPGSTSEEDKAAAKQRKREWNRIAQAKARAKKKSQEQAVRQCYEQVSAELARAKREHELLARDNVLLERVIGVKDRYVAALEVAAPRSDAWLDTPVARAVNLGLPLGQAIGVKCSSVNLSMLVPPPVLTGSMRTEFQSLPLDRFRAMYRDGVAEITAQLEAMGPDPVFIEAPENPVWLRCIHLRKLLWQMYSYRLRDLPKMFAPLHDMHQTPSSLDYAKFLDELEFSPAQCRLAAQTHREVETALKQIREERKAIVAWMLPLRMTTSNSLIEASQQALELQRAAMLLQEGMDREETVLFNASTTLYMSIFKPYQKARFTLLCYPWLPDPTRMYSAAAERSH</sequence>
<evidence type="ECO:0000313" key="6">
    <source>
        <dbReference type="EMBL" id="JAT75064.1"/>
    </source>
</evidence>
<feature type="region of interest" description="Disordered" evidence="2">
    <location>
        <begin position="37"/>
        <end position="87"/>
    </location>
</feature>
<proteinExistence type="predicted"/>